<sequence>MPFFRGASDVVISGGDFNDVSGNLVINDTSERVENFKSHNTDDVVENDSNNASSVHLGLGGQARVPRRPASRTDTLPVYDNPNNFPTGRHTPVATAAGAPTSIPTQRHAGVDSRRAPSRANTMASDDSDNDNGRMEE</sequence>
<name>A0A0C9Y0Q0_9AGAR</name>
<accession>A0A0C9Y0Q0</accession>
<evidence type="ECO:0000256" key="1">
    <source>
        <dbReference type="SAM" id="MobiDB-lite"/>
    </source>
</evidence>
<dbReference type="HOGENOM" id="CLU_154733_0_0_1"/>
<feature type="region of interest" description="Disordered" evidence="1">
    <location>
        <begin position="38"/>
        <end position="137"/>
    </location>
</feature>
<evidence type="ECO:0000313" key="2">
    <source>
        <dbReference type="EMBL" id="KIK01638.1"/>
    </source>
</evidence>
<gene>
    <name evidence="2" type="ORF">K443DRAFT_678185</name>
</gene>
<evidence type="ECO:0000313" key="3">
    <source>
        <dbReference type="Proteomes" id="UP000054477"/>
    </source>
</evidence>
<protein>
    <submittedName>
        <fullName evidence="2">Uncharacterized protein</fullName>
    </submittedName>
</protein>
<reference evidence="2 3" key="1">
    <citation type="submission" date="2014-04" db="EMBL/GenBank/DDBJ databases">
        <authorList>
            <consortium name="DOE Joint Genome Institute"/>
            <person name="Kuo A."/>
            <person name="Kohler A."/>
            <person name="Nagy L.G."/>
            <person name="Floudas D."/>
            <person name="Copeland A."/>
            <person name="Barry K.W."/>
            <person name="Cichocki N."/>
            <person name="Veneault-Fourrey C."/>
            <person name="LaButti K."/>
            <person name="Lindquist E.A."/>
            <person name="Lipzen A."/>
            <person name="Lundell T."/>
            <person name="Morin E."/>
            <person name="Murat C."/>
            <person name="Sun H."/>
            <person name="Tunlid A."/>
            <person name="Henrissat B."/>
            <person name="Grigoriev I.V."/>
            <person name="Hibbett D.S."/>
            <person name="Martin F."/>
            <person name="Nordberg H.P."/>
            <person name="Cantor M.N."/>
            <person name="Hua S.X."/>
        </authorList>
    </citation>
    <scope>NUCLEOTIDE SEQUENCE [LARGE SCALE GENOMIC DNA]</scope>
    <source>
        <strain evidence="2 3">LaAM-08-1</strain>
    </source>
</reference>
<organism evidence="2 3">
    <name type="scientific">Laccaria amethystina LaAM-08-1</name>
    <dbReference type="NCBI Taxonomy" id="1095629"/>
    <lineage>
        <taxon>Eukaryota</taxon>
        <taxon>Fungi</taxon>
        <taxon>Dikarya</taxon>
        <taxon>Basidiomycota</taxon>
        <taxon>Agaricomycotina</taxon>
        <taxon>Agaricomycetes</taxon>
        <taxon>Agaricomycetidae</taxon>
        <taxon>Agaricales</taxon>
        <taxon>Agaricineae</taxon>
        <taxon>Hydnangiaceae</taxon>
        <taxon>Laccaria</taxon>
    </lineage>
</organism>
<dbReference type="EMBL" id="KN838603">
    <property type="protein sequence ID" value="KIK01638.1"/>
    <property type="molecule type" value="Genomic_DNA"/>
</dbReference>
<dbReference type="AlphaFoldDB" id="A0A0C9Y0Q0"/>
<keyword evidence="3" id="KW-1185">Reference proteome</keyword>
<dbReference type="Proteomes" id="UP000054477">
    <property type="component" value="Unassembled WGS sequence"/>
</dbReference>
<proteinExistence type="predicted"/>
<dbReference type="OrthoDB" id="2985906at2759"/>
<reference evidence="3" key="2">
    <citation type="submission" date="2015-01" db="EMBL/GenBank/DDBJ databases">
        <title>Evolutionary Origins and Diversification of the Mycorrhizal Mutualists.</title>
        <authorList>
            <consortium name="DOE Joint Genome Institute"/>
            <consortium name="Mycorrhizal Genomics Consortium"/>
            <person name="Kohler A."/>
            <person name="Kuo A."/>
            <person name="Nagy L.G."/>
            <person name="Floudas D."/>
            <person name="Copeland A."/>
            <person name="Barry K.W."/>
            <person name="Cichocki N."/>
            <person name="Veneault-Fourrey C."/>
            <person name="LaButti K."/>
            <person name="Lindquist E.A."/>
            <person name="Lipzen A."/>
            <person name="Lundell T."/>
            <person name="Morin E."/>
            <person name="Murat C."/>
            <person name="Riley R."/>
            <person name="Ohm R."/>
            <person name="Sun H."/>
            <person name="Tunlid A."/>
            <person name="Henrissat B."/>
            <person name="Grigoriev I.V."/>
            <person name="Hibbett D.S."/>
            <person name="Martin F."/>
        </authorList>
    </citation>
    <scope>NUCLEOTIDE SEQUENCE [LARGE SCALE GENOMIC DNA]</scope>
    <source>
        <strain evidence="3">LaAM-08-1</strain>
    </source>
</reference>